<dbReference type="Proteomes" id="UP000076400">
    <property type="component" value="Unassembled WGS sequence"/>
</dbReference>
<feature type="transmembrane region" description="Helical" evidence="1">
    <location>
        <begin position="12"/>
        <end position="38"/>
    </location>
</feature>
<gene>
    <name evidence="2" type="ORF">AUP43_16435</name>
</gene>
<proteinExistence type="predicted"/>
<accession>A0A154WFV3</accession>
<feature type="transmembrane region" description="Helical" evidence="1">
    <location>
        <begin position="50"/>
        <end position="71"/>
    </location>
</feature>
<reference evidence="2 3" key="1">
    <citation type="submission" date="2015-12" db="EMBL/GenBank/DDBJ databases">
        <title>Genome sequence of Oceanibaculum pacificum MCCC 1A02656.</title>
        <authorList>
            <person name="Lu L."/>
            <person name="Lai Q."/>
            <person name="Shao Z."/>
            <person name="Qian P."/>
        </authorList>
    </citation>
    <scope>NUCLEOTIDE SEQUENCE [LARGE SCALE GENOMIC DNA]</scope>
    <source>
        <strain evidence="2 3">MCCC 1A02656</strain>
    </source>
</reference>
<name>A0A154WFV3_9PROT</name>
<protein>
    <submittedName>
        <fullName evidence="2">Uncharacterized protein</fullName>
    </submittedName>
</protein>
<dbReference type="AlphaFoldDB" id="A0A154WFV3"/>
<dbReference type="EMBL" id="LPXN01000026">
    <property type="protein sequence ID" value="KZD12404.1"/>
    <property type="molecule type" value="Genomic_DNA"/>
</dbReference>
<keyword evidence="1" id="KW-0472">Membrane</keyword>
<comment type="caution">
    <text evidence="2">The sequence shown here is derived from an EMBL/GenBank/DDBJ whole genome shotgun (WGS) entry which is preliminary data.</text>
</comment>
<keyword evidence="1" id="KW-1133">Transmembrane helix</keyword>
<dbReference type="STRING" id="580166.AUP43_16435"/>
<sequence>MQIDPKAHLWLTRIVIALAVAAMLWSCSMLVAGFTVSGQLDSAANPLGRAAAYLAALAVTGATAVFYYVLGHALRVRRWMLQLCFSIVLLLTLFASLTQGFMVVDAALGESFVKETEAKIAAAWRQAVRIDTELTGFYGSQIEHYRLRMREENPTGQGPRYRAAEDAFNSLRATYGGTLGRALPPPERGVSLTADLAAVGDAVPALRAKAEVMSRFTAQLGVQAPNVERLIQALEASLAEIDSVGWLDRRTLVYRQVVAKTSEMITSVGLADLGFTLNMLLAFIPDLIQVLCTCLLVFLGRRPAESLPSPSPAPEADWTPADTAWGEQVGPVAH</sequence>
<dbReference type="RefSeq" id="WP_067552377.1">
    <property type="nucleotide sequence ID" value="NZ_LPXN01000026.1"/>
</dbReference>
<evidence type="ECO:0000313" key="3">
    <source>
        <dbReference type="Proteomes" id="UP000076400"/>
    </source>
</evidence>
<keyword evidence="3" id="KW-1185">Reference proteome</keyword>
<evidence type="ECO:0000313" key="2">
    <source>
        <dbReference type="EMBL" id="KZD12404.1"/>
    </source>
</evidence>
<organism evidence="2 3">
    <name type="scientific">Oceanibaculum pacificum</name>
    <dbReference type="NCBI Taxonomy" id="580166"/>
    <lineage>
        <taxon>Bacteria</taxon>
        <taxon>Pseudomonadati</taxon>
        <taxon>Pseudomonadota</taxon>
        <taxon>Alphaproteobacteria</taxon>
        <taxon>Rhodospirillales</taxon>
        <taxon>Oceanibaculaceae</taxon>
        <taxon>Oceanibaculum</taxon>
    </lineage>
</organism>
<keyword evidence="1" id="KW-0812">Transmembrane</keyword>
<evidence type="ECO:0000256" key="1">
    <source>
        <dbReference type="SAM" id="Phobius"/>
    </source>
</evidence>
<feature type="transmembrane region" description="Helical" evidence="1">
    <location>
        <begin position="83"/>
        <end position="104"/>
    </location>
</feature>